<dbReference type="Proteomes" id="UP001285908">
    <property type="component" value="Unassembled WGS sequence"/>
</dbReference>
<keyword evidence="2" id="KW-0812">Transmembrane</keyword>
<keyword evidence="2" id="KW-1133">Transmembrane helix</keyword>
<dbReference type="RefSeq" id="XP_062688429.1">
    <property type="nucleotide sequence ID" value="XM_062841363.1"/>
</dbReference>
<dbReference type="EMBL" id="JAULSX010000010">
    <property type="protein sequence ID" value="KAK3485525.1"/>
    <property type="molecule type" value="Genomic_DNA"/>
</dbReference>
<feature type="compositionally biased region" description="Basic residues" evidence="1">
    <location>
        <begin position="48"/>
        <end position="60"/>
    </location>
</feature>
<feature type="transmembrane region" description="Helical" evidence="2">
    <location>
        <begin position="202"/>
        <end position="227"/>
    </location>
</feature>
<sequence length="743" mass="80907">MFGLESSGSAAEPSRPGSLFRTRTQRSNRSHQSIFKEEFNSDLSLPLPHHHGHHRQVPYHHHNDSSHSSYKPVAAPNPYRPSTDTGGSTLYYDRERERPGDPEQETMATPTPREVHRLASHHNFIFDTSSKPRRLGWWAFVGRHLSLPAVFLAGIVFVVAAIVFATLTSKRPLQCPDWAEDCRTIDPWTAEHLPTVQGIVTLVYIIGLGALAYVALALCEAAVWPLLVKQTMPMRGLEAYLATTRGSILAAPRALMEVKTVAMGLMLVFAVAAILTPLAGIPLVGQAYTLMSKEVELKSNYTPGGGFAESFMQTEAPSFANMGVLTTYNAWALDPASEPLPAYRDWYVDRGVLSTKGHFSARAVKLQTTVLCRPRSVEQLVQYWQPSNAFLTNWTRASTSSLRGEKRTPSEIYVRPQPQLTLWADNYTFEASHRTKATLVFAALNGTIEGGKQSSIALGTMHNVSAIGCDVTVSAIDDIITVGNPLIHSNNTALPTLSSLDTLQTNTSRPSTALNELLLWFAVAPILSSPSVSGSQPMFFNSTSTNRAVAYTGQTPQRNNWTIDGIESFIHLSIGALLQSTTASENQSTENTALLISTYPLQFLSRSRSLLLLLLPLLLVTLIVCLSFYLSHAHSRESIPVLRLAGPCELLKSSQTPWLREQAGADAAKTYLPSDLGAVTVKFGVVGKEGAEMVGLGDGNGGNVGAFVREDPRKVQPLDKGKESVDGQKRGSSGETMEMGVIA</sequence>
<accession>A0AAJ0MM16</accession>
<evidence type="ECO:0000313" key="3">
    <source>
        <dbReference type="EMBL" id="KAK3485525.1"/>
    </source>
</evidence>
<protein>
    <submittedName>
        <fullName evidence="3">Uncharacterized protein</fullName>
    </submittedName>
</protein>
<dbReference type="GeneID" id="87878985"/>
<feature type="transmembrane region" description="Helical" evidence="2">
    <location>
        <begin position="145"/>
        <end position="167"/>
    </location>
</feature>
<name>A0AAJ0MM16_9PEZI</name>
<comment type="caution">
    <text evidence="3">The sequence shown here is derived from an EMBL/GenBank/DDBJ whole genome shotgun (WGS) entry which is preliminary data.</text>
</comment>
<proteinExistence type="predicted"/>
<keyword evidence="4" id="KW-1185">Reference proteome</keyword>
<feature type="compositionally biased region" description="Basic and acidic residues" evidence="1">
    <location>
        <begin position="712"/>
        <end position="729"/>
    </location>
</feature>
<organism evidence="3 4">
    <name type="scientific">Neurospora hispaniola</name>
    <dbReference type="NCBI Taxonomy" id="588809"/>
    <lineage>
        <taxon>Eukaryota</taxon>
        <taxon>Fungi</taxon>
        <taxon>Dikarya</taxon>
        <taxon>Ascomycota</taxon>
        <taxon>Pezizomycotina</taxon>
        <taxon>Sordariomycetes</taxon>
        <taxon>Sordariomycetidae</taxon>
        <taxon>Sordariales</taxon>
        <taxon>Sordariaceae</taxon>
        <taxon>Neurospora</taxon>
    </lineage>
</organism>
<gene>
    <name evidence="3" type="ORF">B0T23DRAFT_49600</name>
</gene>
<evidence type="ECO:0000256" key="1">
    <source>
        <dbReference type="SAM" id="MobiDB-lite"/>
    </source>
</evidence>
<reference evidence="3 4" key="1">
    <citation type="journal article" date="2023" name="Mol. Phylogenet. Evol.">
        <title>Genome-scale phylogeny and comparative genomics of the fungal order Sordariales.</title>
        <authorList>
            <person name="Hensen N."/>
            <person name="Bonometti L."/>
            <person name="Westerberg I."/>
            <person name="Brannstrom I.O."/>
            <person name="Guillou S."/>
            <person name="Cros-Aarteil S."/>
            <person name="Calhoun S."/>
            <person name="Haridas S."/>
            <person name="Kuo A."/>
            <person name="Mondo S."/>
            <person name="Pangilinan J."/>
            <person name="Riley R."/>
            <person name="LaButti K."/>
            <person name="Andreopoulos B."/>
            <person name="Lipzen A."/>
            <person name="Chen C."/>
            <person name="Yan M."/>
            <person name="Daum C."/>
            <person name="Ng V."/>
            <person name="Clum A."/>
            <person name="Steindorff A."/>
            <person name="Ohm R.A."/>
            <person name="Martin F."/>
            <person name="Silar P."/>
            <person name="Natvig D.O."/>
            <person name="Lalanne C."/>
            <person name="Gautier V."/>
            <person name="Ament-Velasquez S.L."/>
            <person name="Kruys A."/>
            <person name="Hutchinson M.I."/>
            <person name="Powell A.J."/>
            <person name="Barry K."/>
            <person name="Miller A.N."/>
            <person name="Grigoriev I.V."/>
            <person name="Debuchy R."/>
            <person name="Gladieux P."/>
            <person name="Hiltunen Thoren M."/>
            <person name="Johannesson H."/>
        </authorList>
    </citation>
    <scope>NUCLEOTIDE SEQUENCE [LARGE SCALE GENOMIC DNA]</scope>
    <source>
        <strain evidence="3 4">FGSC 10403</strain>
    </source>
</reference>
<feature type="region of interest" description="Disordered" evidence="1">
    <location>
        <begin position="712"/>
        <end position="743"/>
    </location>
</feature>
<evidence type="ECO:0000313" key="4">
    <source>
        <dbReference type="Proteomes" id="UP001285908"/>
    </source>
</evidence>
<feature type="transmembrane region" description="Helical" evidence="2">
    <location>
        <begin position="610"/>
        <end position="630"/>
    </location>
</feature>
<feature type="transmembrane region" description="Helical" evidence="2">
    <location>
        <begin position="262"/>
        <end position="284"/>
    </location>
</feature>
<feature type="region of interest" description="Disordered" evidence="1">
    <location>
        <begin position="1"/>
        <end position="110"/>
    </location>
</feature>
<keyword evidence="2" id="KW-0472">Membrane</keyword>
<feature type="compositionally biased region" description="Basic and acidic residues" evidence="1">
    <location>
        <begin position="92"/>
        <end position="101"/>
    </location>
</feature>
<dbReference type="AlphaFoldDB" id="A0AAJ0MM16"/>
<evidence type="ECO:0000256" key="2">
    <source>
        <dbReference type="SAM" id="Phobius"/>
    </source>
</evidence>